<dbReference type="Pfam" id="PF13590">
    <property type="entry name" value="DUF4136"/>
    <property type="match status" value="1"/>
</dbReference>
<evidence type="ECO:0000313" key="3">
    <source>
        <dbReference type="Proteomes" id="UP001302949"/>
    </source>
</evidence>
<keyword evidence="3" id="KW-1185">Reference proteome</keyword>
<proteinExistence type="predicted"/>
<sequence>MKRTVVATFIVGLLFASCTRNQISVKANNDFQVNNSENRSFTVVQEASNRQEWKLPLNEMVIVEEIEKQMRIRGYVESEKNADVLITYSIYNKNLMLQEVKKINTSVHKETLDVYRKKLVNGTLIITMIDQNTSKVFWTGYASKILKSQKSLENRDLKNITRAIFDNYRLTANHFLAKNN</sequence>
<dbReference type="InterPro" id="IPR025411">
    <property type="entry name" value="DUF4136"/>
</dbReference>
<dbReference type="Gene3D" id="3.30.160.670">
    <property type="match status" value="1"/>
</dbReference>
<dbReference type="RefSeq" id="WP_323298163.1">
    <property type="nucleotide sequence ID" value="NZ_JAYFUM010000022.1"/>
</dbReference>
<comment type="caution">
    <text evidence="2">The sequence shown here is derived from an EMBL/GenBank/DDBJ whole genome shotgun (WGS) entry which is preliminary data.</text>
</comment>
<evidence type="ECO:0000313" key="2">
    <source>
        <dbReference type="EMBL" id="MEA5141007.1"/>
    </source>
</evidence>
<accession>A0ABU5QEL9</accession>
<evidence type="ECO:0000259" key="1">
    <source>
        <dbReference type="Pfam" id="PF13590"/>
    </source>
</evidence>
<dbReference type="Proteomes" id="UP001302949">
    <property type="component" value="Unassembled WGS sequence"/>
</dbReference>
<gene>
    <name evidence="2" type="ORF">VB248_17785</name>
</gene>
<dbReference type="EMBL" id="JAYFUM010000022">
    <property type="protein sequence ID" value="MEA5141007.1"/>
    <property type="molecule type" value="Genomic_DNA"/>
</dbReference>
<dbReference type="PROSITE" id="PS51257">
    <property type="entry name" value="PROKAR_LIPOPROTEIN"/>
    <property type="match status" value="1"/>
</dbReference>
<organism evidence="2 3">
    <name type="scientific">Arcicella rigui</name>
    <dbReference type="NCBI Taxonomy" id="797020"/>
    <lineage>
        <taxon>Bacteria</taxon>
        <taxon>Pseudomonadati</taxon>
        <taxon>Bacteroidota</taxon>
        <taxon>Cytophagia</taxon>
        <taxon>Cytophagales</taxon>
        <taxon>Flectobacillaceae</taxon>
        <taxon>Arcicella</taxon>
    </lineage>
</organism>
<protein>
    <submittedName>
        <fullName evidence="2">DUF4136 domain-containing protein</fullName>
    </submittedName>
</protein>
<name>A0ABU5QEL9_9BACT</name>
<feature type="domain" description="DUF4136" evidence="1">
    <location>
        <begin position="26"/>
        <end position="168"/>
    </location>
</feature>
<reference evidence="2 3" key="1">
    <citation type="submission" date="2023-12" db="EMBL/GenBank/DDBJ databases">
        <title>Novel species of the genus Arcicella isolated from rivers.</title>
        <authorList>
            <person name="Lu H."/>
        </authorList>
    </citation>
    <scope>NUCLEOTIDE SEQUENCE [LARGE SCALE GENOMIC DNA]</scope>
    <source>
        <strain evidence="2 3">KCTC 23307</strain>
    </source>
</reference>